<evidence type="ECO:0000256" key="2">
    <source>
        <dbReference type="ARBA" id="ARBA00023002"/>
    </source>
</evidence>
<dbReference type="PANTHER" id="PTHR42760">
    <property type="entry name" value="SHORT-CHAIN DEHYDROGENASES/REDUCTASES FAMILY MEMBER"/>
    <property type="match status" value="1"/>
</dbReference>
<dbReference type="PANTHER" id="PTHR42760:SF129">
    <property type="entry name" value="OXIDOREDUCTASE"/>
    <property type="match status" value="1"/>
</dbReference>
<dbReference type="InterPro" id="IPR020904">
    <property type="entry name" value="Sc_DH/Rdtase_CS"/>
</dbReference>
<gene>
    <name evidence="3" type="ORF">CLV71_102279</name>
</gene>
<dbReference type="PRINTS" id="PR00081">
    <property type="entry name" value="GDHRDH"/>
</dbReference>
<dbReference type="PROSITE" id="PS00061">
    <property type="entry name" value="ADH_SHORT"/>
    <property type="match status" value="1"/>
</dbReference>
<dbReference type="SUPFAM" id="SSF51735">
    <property type="entry name" value="NAD(P)-binding Rossmann-fold domains"/>
    <property type="match status" value="1"/>
</dbReference>
<evidence type="ECO:0000256" key="1">
    <source>
        <dbReference type="ARBA" id="ARBA00006484"/>
    </source>
</evidence>
<dbReference type="FunFam" id="3.40.50.720:FF:000173">
    <property type="entry name" value="3-oxoacyl-[acyl-carrier protein] reductase"/>
    <property type="match status" value="1"/>
</dbReference>
<accession>A0A4R7W107</accession>
<dbReference type="GO" id="GO:0030497">
    <property type="term" value="P:fatty acid elongation"/>
    <property type="evidence" value="ECO:0007669"/>
    <property type="project" value="TreeGrafter"/>
</dbReference>
<sequence>MRDVAEREGDGQSPRVALVTGAGGGLGGECVRTLLAHGLHVFASDLTTDLLGGLDAGEAPGRLSLRALDVTDPAAVDALVADVLAEGGRLDVLVNLAGVVRNQVLHKIADTDFGLTISTHVLGTMHTMRAAAPAMRSARYGRIVNMSSIAVRGSIAGSAYGAAKGAIEGMTRAAAMELAPHGVTVNCVAPGVVDAGMFRTVPKDYQEQSVARVPMRRPGTAREVADVVAFFSSPAAGYVTGQSLFVCGGLSLGF</sequence>
<evidence type="ECO:0000313" key="4">
    <source>
        <dbReference type="Proteomes" id="UP000294927"/>
    </source>
</evidence>
<dbReference type="Proteomes" id="UP000294927">
    <property type="component" value="Unassembled WGS sequence"/>
</dbReference>
<organism evidence="3 4">
    <name type="scientific">Actinophytocola oryzae</name>
    <dbReference type="NCBI Taxonomy" id="502181"/>
    <lineage>
        <taxon>Bacteria</taxon>
        <taxon>Bacillati</taxon>
        <taxon>Actinomycetota</taxon>
        <taxon>Actinomycetes</taxon>
        <taxon>Pseudonocardiales</taxon>
        <taxon>Pseudonocardiaceae</taxon>
    </lineage>
</organism>
<keyword evidence="4" id="KW-1185">Reference proteome</keyword>
<dbReference type="InterPro" id="IPR036291">
    <property type="entry name" value="NAD(P)-bd_dom_sf"/>
</dbReference>
<evidence type="ECO:0000313" key="3">
    <source>
        <dbReference type="EMBL" id="TDV56213.1"/>
    </source>
</evidence>
<proteinExistence type="inferred from homology"/>
<comment type="caution">
    <text evidence="3">The sequence shown here is derived from an EMBL/GenBank/DDBJ whole genome shotgun (WGS) entry which is preliminary data.</text>
</comment>
<keyword evidence="2" id="KW-0560">Oxidoreductase</keyword>
<dbReference type="Pfam" id="PF13561">
    <property type="entry name" value="adh_short_C2"/>
    <property type="match status" value="1"/>
</dbReference>
<protein>
    <submittedName>
        <fullName evidence="3">3-oxoacyl-[acyl-carrier protein] reductase</fullName>
    </submittedName>
</protein>
<dbReference type="InterPro" id="IPR002347">
    <property type="entry name" value="SDR_fam"/>
</dbReference>
<reference evidence="3 4" key="1">
    <citation type="submission" date="2019-03" db="EMBL/GenBank/DDBJ databases">
        <title>Genomic Encyclopedia of Archaeal and Bacterial Type Strains, Phase II (KMG-II): from individual species to whole genera.</title>
        <authorList>
            <person name="Goeker M."/>
        </authorList>
    </citation>
    <scope>NUCLEOTIDE SEQUENCE [LARGE SCALE GENOMIC DNA]</scope>
    <source>
        <strain evidence="3 4">DSM 45499</strain>
    </source>
</reference>
<comment type="similarity">
    <text evidence="1">Belongs to the short-chain dehydrogenases/reductases (SDR) family.</text>
</comment>
<dbReference type="EMBL" id="SOCP01000002">
    <property type="protein sequence ID" value="TDV56213.1"/>
    <property type="molecule type" value="Genomic_DNA"/>
</dbReference>
<name>A0A4R7W107_9PSEU</name>
<dbReference type="GO" id="GO:0016616">
    <property type="term" value="F:oxidoreductase activity, acting on the CH-OH group of donors, NAD or NADP as acceptor"/>
    <property type="evidence" value="ECO:0007669"/>
    <property type="project" value="TreeGrafter"/>
</dbReference>
<dbReference type="PRINTS" id="PR00080">
    <property type="entry name" value="SDRFAMILY"/>
</dbReference>
<dbReference type="AlphaFoldDB" id="A0A4R7W107"/>
<dbReference type="Gene3D" id="3.40.50.720">
    <property type="entry name" value="NAD(P)-binding Rossmann-like Domain"/>
    <property type="match status" value="1"/>
</dbReference>